<gene>
    <name evidence="2" type="ORF">SASPL_123061</name>
</gene>
<dbReference type="EMBL" id="PNBA02000008">
    <property type="protein sequence ID" value="KAG6415648.1"/>
    <property type="molecule type" value="Genomic_DNA"/>
</dbReference>
<protein>
    <recommendedName>
        <fullName evidence="1">Plastocyanin-like domain-containing protein</fullName>
    </recommendedName>
</protein>
<reference evidence="2" key="1">
    <citation type="submission" date="2018-01" db="EMBL/GenBank/DDBJ databases">
        <authorList>
            <person name="Mao J.F."/>
        </authorList>
    </citation>
    <scope>NUCLEOTIDE SEQUENCE</scope>
    <source>
        <strain evidence="2">Huo1</strain>
        <tissue evidence="2">Leaf</tissue>
    </source>
</reference>
<dbReference type="PANTHER" id="PTHR11709">
    <property type="entry name" value="MULTI-COPPER OXIDASE"/>
    <property type="match status" value="1"/>
</dbReference>
<dbReference type="InterPro" id="IPR001117">
    <property type="entry name" value="Cu-oxidase_2nd"/>
</dbReference>
<dbReference type="InterPro" id="IPR008972">
    <property type="entry name" value="Cupredoxin"/>
</dbReference>
<dbReference type="SUPFAM" id="SSF49503">
    <property type="entry name" value="Cupredoxins"/>
    <property type="match status" value="1"/>
</dbReference>
<comment type="caution">
    <text evidence="2">The sequence shown here is derived from an EMBL/GenBank/DDBJ whole genome shotgun (WGS) entry which is preliminary data.</text>
</comment>
<keyword evidence="3" id="KW-1185">Reference proteome</keyword>
<reference evidence="2" key="2">
    <citation type="submission" date="2020-08" db="EMBL/GenBank/DDBJ databases">
        <title>Plant Genome Project.</title>
        <authorList>
            <person name="Zhang R.-G."/>
        </authorList>
    </citation>
    <scope>NUCLEOTIDE SEQUENCE</scope>
    <source>
        <strain evidence="2">Huo1</strain>
        <tissue evidence="2">Leaf</tissue>
    </source>
</reference>
<accession>A0A8X8ZSU7</accession>
<dbReference type="InterPro" id="IPR045087">
    <property type="entry name" value="Cu-oxidase_fam"/>
</dbReference>
<dbReference type="Gene3D" id="2.60.40.420">
    <property type="entry name" value="Cupredoxins - blue copper proteins"/>
    <property type="match status" value="1"/>
</dbReference>
<evidence type="ECO:0000313" key="3">
    <source>
        <dbReference type="Proteomes" id="UP000298416"/>
    </source>
</evidence>
<sequence>MHRAAGGFGALNIYARSVIPDADFTLLIGDSYTSTHKALQLTLDSGMRLPYPEGILINGQNASTMSGNPGKTYMFRVSNVGLSTSFNWRIQGHQIKVVEIEGSHVIQNTYDSVDVHVGQSVTALEAVLRICCRRLLLLAAAWSGRWSRRGRSGGT</sequence>
<dbReference type="PANTHER" id="PTHR11709:SF115">
    <property type="entry name" value="OS07G0119400 PROTEIN"/>
    <property type="match status" value="1"/>
</dbReference>
<name>A0A8X8ZSU7_SALSN</name>
<dbReference type="Pfam" id="PF00394">
    <property type="entry name" value="Cu-oxidase"/>
    <property type="match status" value="1"/>
</dbReference>
<organism evidence="2">
    <name type="scientific">Salvia splendens</name>
    <name type="common">Scarlet sage</name>
    <dbReference type="NCBI Taxonomy" id="180675"/>
    <lineage>
        <taxon>Eukaryota</taxon>
        <taxon>Viridiplantae</taxon>
        <taxon>Streptophyta</taxon>
        <taxon>Embryophyta</taxon>
        <taxon>Tracheophyta</taxon>
        <taxon>Spermatophyta</taxon>
        <taxon>Magnoliopsida</taxon>
        <taxon>eudicotyledons</taxon>
        <taxon>Gunneridae</taxon>
        <taxon>Pentapetalae</taxon>
        <taxon>asterids</taxon>
        <taxon>lamiids</taxon>
        <taxon>Lamiales</taxon>
        <taxon>Lamiaceae</taxon>
        <taxon>Nepetoideae</taxon>
        <taxon>Mentheae</taxon>
        <taxon>Salviinae</taxon>
        <taxon>Salvia</taxon>
        <taxon>Salvia subgen. Calosphace</taxon>
        <taxon>core Calosphace</taxon>
    </lineage>
</organism>
<dbReference type="GO" id="GO:0016491">
    <property type="term" value="F:oxidoreductase activity"/>
    <property type="evidence" value="ECO:0007669"/>
    <property type="project" value="TreeGrafter"/>
</dbReference>
<evidence type="ECO:0000313" key="2">
    <source>
        <dbReference type="EMBL" id="KAG6415648.1"/>
    </source>
</evidence>
<proteinExistence type="predicted"/>
<evidence type="ECO:0000259" key="1">
    <source>
        <dbReference type="Pfam" id="PF00394"/>
    </source>
</evidence>
<dbReference type="AlphaFoldDB" id="A0A8X8ZSU7"/>
<feature type="domain" description="Plastocyanin-like" evidence="1">
    <location>
        <begin position="23"/>
        <end position="124"/>
    </location>
</feature>
<dbReference type="Proteomes" id="UP000298416">
    <property type="component" value="Unassembled WGS sequence"/>
</dbReference>